<evidence type="ECO:0000313" key="5">
    <source>
        <dbReference type="Proteomes" id="UP001623661"/>
    </source>
</evidence>
<proteinExistence type="predicted"/>
<evidence type="ECO:0000313" key="4">
    <source>
        <dbReference type="EMBL" id="MFL0269922.1"/>
    </source>
</evidence>
<dbReference type="Proteomes" id="UP001623661">
    <property type="component" value="Unassembled WGS sequence"/>
</dbReference>
<feature type="domain" description="Predicted membrane protein YciQ-like C-terminal" evidence="3">
    <location>
        <begin position="316"/>
        <end position="451"/>
    </location>
</feature>
<dbReference type="EMBL" id="JBJHZY010000005">
    <property type="protein sequence ID" value="MFL0269922.1"/>
    <property type="molecule type" value="Genomic_DNA"/>
</dbReference>
<name>A0ABW8TWY2_9CLOT</name>
<dbReference type="RefSeq" id="WP_406766552.1">
    <property type="nucleotide sequence ID" value="NZ_JBJHZY010000005.1"/>
</dbReference>
<feature type="signal peptide" evidence="1">
    <location>
        <begin position="1"/>
        <end position="20"/>
    </location>
</feature>
<organism evidence="4 5">
    <name type="scientific">Candidatus Clostridium radicumherbarum</name>
    <dbReference type="NCBI Taxonomy" id="3381662"/>
    <lineage>
        <taxon>Bacteria</taxon>
        <taxon>Bacillati</taxon>
        <taxon>Bacillota</taxon>
        <taxon>Clostridia</taxon>
        <taxon>Eubacteriales</taxon>
        <taxon>Clostridiaceae</taxon>
        <taxon>Clostridium</taxon>
    </lineage>
</organism>
<comment type="caution">
    <text evidence="4">The sequence shown here is derived from an EMBL/GenBank/DDBJ whole genome shotgun (WGS) entry which is preliminary data.</text>
</comment>
<keyword evidence="5" id="KW-1185">Reference proteome</keyword>
<reference evidence="4 5" key="1">
    <citation type="submission" date="2024-11" db="EMBL/GenBank/DDBJ databases">
        <authorList>
            <person name="Heng Y.C."/>
            <person name="Lim A.C.H."/>
            <person name="Lee J.K.Y."/>
            <person name="Kittelmann S."/>
        </authorList>
    </citation>
    <scope>NUCLEOTIDE SEQUENCE [LARGE SCALE GENOMIC DNA]</scope>
    <source>
        <strain evidence="4 5">WILCCON 0202</strain>
    </source>
</reference>
<dbReference type="InterPro" id="IPR048389">
    <property type="entry name" value="YciQ-like_C"/>
</dbReference>
<evidence type="ECO:0000259" key="2">
    <source>
        <dbReference type="Pfam" id="PF09972"/>
    </source>
</evidence>
<feature type="domain" description="Predicted membrane protein YciQ-like C-terminal" evidence="3">
    <location>
        <begin position="458"/>
        <end position="516"/>
    </location>
</feature>
<gene>
    <name evidence="4" type="ORF">ACJDUH_17745</name>
</gene>
<accession>A0ABW8TWY2</accession>
<dbReference type="Pfam" id="PF09972">
    <property type="entry name" value="DUF2207"/>
    <property type="match status" value="1"/>
</dbReference>
<feature type="chain" id="PRO_5046127804" evidence="1">
    <location>
        <begin position="21"/>
        <end position="612"/>
    </location>
</feature>
<protein>
    <submittedName>
        <fullName evidence="4">DUF2207 family protein</fullName>
    </submittedName>
</protein>
<evidence type="ECO:0000256" key="1">
    <source>
        <dbReference type="SAM" id="SignalP"/>
    </source>
</evidence>
<dbReference type="Pfam" id="PF20990">
    <property type="entry name" value="DUF2207_C"/>
    <property type="match status" value="2"/>
</dbReference>
<sequence length="612" mass="68089">MKNKLAFFLFSILFICTTLISPNFKVKADNSSLLINRYIVNAEVLSNGDMKVEENVDFTFNGSFNGVTKEILFPEGTSLDNLIVNEGGKNYRMTSSAVKGSSDVYTLEPKSSEAIMLWIYVPSSNMDRSFKISYNIKNAAKKYSDTGELYWKFIGNENKTPISETSISIELPAEAKKEDIKVFAHGPLTGNSSILDNRTVNLTINNLPEGRYVEARLLFPPQLIPGAKRVYAEEALNKILSEEALLADEANKAREEARNQVHNGSYNNFPLKLPYKEEANNSLGGILVFILIGGGISLWVYLKNKYGSDPAPDFDGKYYRELPGDYSPAVMSVLYYNSVSNRDITATLMNLIRKKYLKLDVLKIQKKKLFGKKEVTDYVVYRLKSPDNSLLAHEEFLMDWLLNDLGDGNSIAFSSIKEVTSKTGAAIEFRNKYNIWCSLVKEDSEAYNFFEYSGVLNFRHRSIYGSNQYARWKAFKNFLQDFSNLKDAEPPSLVLWEHFLVYAISLGVAQRVLEQLTIVITEGEMYQYGYDLNMLTFLYYSHFTNDGGNIFNQIQDITTTFTDLTDSAMAIANSSNSSGSGDGGGFTGGGFGGGDSGGFSGGGDGGGGFGGF</sequence>
<keyword evidence="1" id="KW-0732">Signal</keyword>
<feature type="domain" description="DUF2207" evidence="2">
    <location>
        <begin position="35"/>
        <end position="219"/>
    </location>
</feature>
<evidence type="ECO:0000259" key="3">
    <source>
        <dbReference type="Pfam" id="PF20990"/>
    </source>
</evidence>
<dbReference type="InterPro" id="IPR018702">
    <property type="entry name" value="DUF2207"/>
</dbReference>